<accession>A0ABQ1PSY8</accession>
<evidence type="ECO:0008006" key="6">
    <source>
        <dbReference type="Google" id="ProtNLM"/>
    </source>
</evidence>
<feature type="signal peptide" evidence="3">
    <location>
        <begin position="1"/>
        <end position="29"/>
    </location>
</feature>
<dbReference type="RefSeq" id="WP_088271895.1">
    <property type="nucleotide sequence ID" value="NZ_BMKI01000014.1"/>
</dbReference>
<keyword evidence="5" id="KW-1185">Reference proteome</keyword>
<feature type="chain" id="PRO_5046849057" description="Gram-positive cocci surface proteins LPxTG domain-containing protein" evidence="3">
    <location>
        <begin position="30"/>
        <end position="112"/>
    </location>
</feature>
<feature type="region of interest" description="Disordered" evidence="1">
    <location>
        <begin position="37"/>
        <end position="78"/>
    </location>
</feature>
<gene>
    <name evidence="4" type="ORF">GCM10011573_35520</name>
</gene>
<keyword evidence="2" id="KW-0812">Transmembrane</keyword>
<evidence type="ECO:0000256" key="2">
    <source>
        <dbReference type="SAM" id="Phobius"/>
    </source>
</evidence>
<keyword evidence="2" id="KW-0472">Membrane</keyword>
<comment type="caution">
    <text evidence="4">The sequence shown here is derived from an EMBL/GenBank/DDBJ whole genome shotgun (WGS) entry which is preliminary data.</text>
</comment>
<evidence type="ECO:0000313" key="4">
    <source>
        <dbReference type="EMBL" id="GGD02946.1"/>
    </source>
</evidence>
<dbReference type="NCBIfam" id="TIGR01167">
    <property type="entry name" value="LPXTG_anchor"/>
    <property type="match status" value="1"/>
</dbReference>
<evidence type="ECO:0000313" key="5">
    <source>
        <dbReference type="Proteomes" id="UP000630615"/>
    </source>
</evidence>
<protein>
    <recommendedName>
        <fullName evidence="6">Gram-positive cocci surface proteins LPxTG domain-containing protein</fullName>
    </recommendedName>
</protein>
<evidence type="ECO:0000256" key="1">
    <source>
        <dbReference type="SAM" id="MobiDB-lite"/>
    </source>
</evidence>
<reference evidence="5" key="1">
    <citation type="journal article" date="2019" name="Int. J. Syst. Evol. Microbiol.">
        <title>The Global Catalogue of Microorganisms (GCM) 10K type strain sequencing project: providing services to taxonomists for standard genome sequencing and annotation.</title>
        <authorList>
            <consortium name="The Broad Institute Genomics Platform"/>
            <consortium name="The Broad Institute Genome Sequencing Center for Infectious Disease"/>
            <person name="Wu L."/>
            <person name="Ma J."/>
        </authorList>
    </citation>
    <scope>NUCLEOTIDE SEQUENCE [LARGE SCALE GENOMIC DNA]</scope>
    <source>
        <strain evidence="5">CGMCC 1.15942</strain>
    </source>
</reference>
<proteinExistence type="predicted"/>
<dbReference type="EMBL" id="BMKI01000014">
    <property type="protein sequence ID" value="GGD02946.1"/>
    <property type="molecule type" value="Genomic_DNA"/>
</dbReference>
<sequence length="112" mass="12257">MKQEPKRNIIKLLFSIAVCLLVIPQIAQAEGGQLGHQGGITFYDEETTPSSTSPTEPMNPSSPSSPSKEVSEKPVGRIPNMGEIAKQSMLLSGIVLIVGVSIYFVYRRRKKQ</sequence>
<feature type="compositionally biased region" description="Low complexity" evidence="1">
    <location>
        <begin position="48"/>
        <end position="68"/>
    </location>
</feature>
<organism evidence="4 5">
    <name type="scientific">Enterococcus wangshanyuanii</name>
    <dbReference type="NCBI Taxonomy" id="2005703"/>
    <lineage>
        <taxon>Bacteria</taxon>
        <taxon>Bacillati</taxon>
        <taxon>Bacillota</taxon>
        <taxon>Bacilli</taxon>
        <taxon>Lactobacillales</taxon>
        <taxon>Enterococcaceae</taxon>
        <taxon>Enterococcus</taxon>
    </lineage>
</organism>
<name>A0ABQ1PSY8_9ENTE</name>
<evidence type="ECO:0000256" key="3">
    <source>
        <dbReference type="SAM" id="SignalP"/>
    </source>
</evidence>
<dbReference type="Proteomes" id="UP000630615">
    <property type="component" value="Unassembled WGS sequence"/>
</dbReference>
<feature type="transmembrane region" description="Helical" evidence="2">
    <location>
        <begin position="89"/>
        <end position="106"/>
    </location>
</feature>
<keyword evidence="2" id="KW-1133">Transmembrane helix</keyword>
<keyword evidence="3" id="KW-0732">Signal</keyword>